<dbReference type="Proteomes" id="UP000045051">
    <property type="component" value="Unassembled WGS sequence"/>
</dbReference>
<evidence type="ECO:0000313" key="3">
    <source>
        <dbReference type="EMBL" id="RIY37724.1"/>
    </source>
</evidence>
<gene>
    <name evidence="2" type="ORF">CCAND38_580025</name>
    <name evidence="3" type="ORF">CKY20_03280</name>
</gene>
<dbReference type="Proteomes" id="UP000265497">
    <property type="component" value="Unassembled WGS sequence"/>
</dbReference>
<keyword evidence="1" id="KW-0472">Membrane</keyword>
<keyword evidence="1" id="KW-0812">Transmembrane</keyword>
<protein>
    <submittedName>
        <fullName evidence="2">Uncharacterized protein</fullName>
    </submittedName>
</protein>
<keyword evidence="4" id="KW-1185">Reference proteome</keyword>
<dbReference type="RefSeq" id="WP_042344900.1">
    <property type="nucleotide sequence ID" value="NZ_BOQK01000003.1"/>
</dbReference>
<evidence type="ECO:0000313" key="4">
    <source>
        <dbReference type="Proteomes" id="UP000045051"/>
    </source>
</evidence>
<reference evidence="2 4" key="1">
    <citation type="submission" date="2015-01" db="EMBL/GenBank/DDBJ databases">
        <authorList>
            <person name="MANFREDI Pablo"/>
        </authorList>
    </citation>
    <scope>NUCLEOTIDE SEQUENCE [LARGE SCALE GENOMIC DNA]</scope>
    <source>
        <strain evidence="2 4">CcD38</strain>
    </source>
</reference>
<reference evidence="3 5" key="2">
    <citation type="submission" date="2017-08" db="EMBL/GenBank/DDBJ databases">
        <title>Capnocytophaga canis 17-158 assembly.</title>
        <authorList>
            <person name="Gulvik C.A."/>
        </authorList>
    </citation>
    <scope>NUCLEOTIDE SEQUENCE [LARGE SCALE GENOMIC DNA]</scope>
    <source>
        <strain evidence="3 5">17-158</strain>
    </source>
</reference>
<keyword evidence="1" id="KW-1133">Transmembrane helix</keyword>
<feature type="transmembrane region" description="Helical" evidence="1">
    <location>
        <begin position="28"/>
        <end position="51"/>
    </location>
</feature>
<name>A0A0B7I2A2_9FLAO</name>
<dbReference type="AlphaFoldDB" id="A0A0B7I2A2"/>
<proteinExistence type="predicted"/>
<organism evidence="2 4">
    <name type="scientific">Capnocytophaga canis</name>
    <dbReference type="NCBI Taxonomy" id="1848903"/>
    <lineage>
        <taxon>Bacteria</taxon>
        <taxon>Pseudomonadati</taxon>
        <taxon>Bacteroidota</taxon>
        <taxon>Flavobacteriia</taxon>
        <taxon>Flavobacteriales</taxon>
        <taxon>Flavobacteriaceae</taxon>
        <taxon>Capnocytophaga</taxon>
    </lineage>
</organism>
<evidence type="ECO:0000313" key="5">
    <source>
        <dbReference type="Proteomes" id="UP000265497"/>
    </source>
</evidence>
<dbReference type="EMBL" id="CDOI01000171">
    <property type="protein sequence ID" value="CEN48328.1"/>
    <property type="molecule type" value="Genomic_DNA"/>
</dbReference>
<sequence>MRIPLLLQQQDNIDIIKQKLAEAPDEQYSIGIFIGNMLPFVVLVILAYLMYSYMKNKSNGDENLLDD</sequence>
<accession>A0A0B7I2A2</accession>
<dbReference type="EMBL" id="NSDI01000002">
    <property type="protein sequence ID" value="RIY37724.1"/>
    <property type="molecule type" value="Genomic_DNA"/>
</dbReference>
<evidence type="ECO:0000313" key="2">
    <source>
        <dbReference type="EMBL" id="CEN48328.1"/>
    </source>
</evidence>
<evidence type="ECO:0000256" key="1">
    <source>
        <dbReference type="SAM" id="Phobius"/>
    </source>
</evidence>